<comment type="caution">
    <text evidence="2">The sequence shown here is derived from an EMBL/GenBank/DDBJ whole genome shotgun (WGS) entry which is preliminary data.</text>
</comment>
<feature type="compositionally biased region" description="Polar residues" evidence="1">
    <location>
        <begin position="165"/>
        <end position="186"/>
    </location>
</feature>
<feature type="region of interest" description="Disordered" evidence="1">
    <location>
        <begin position="1"/>
        <end position="24"/>
    </location>
</feature>
<proteinExistence type="predicted"/>
<accession>A0A093Y503</accession>
<organism evidence="2">
    <name type="scientific">Talaromyces marneffei PM1</name>
    <dbReference type="NCBI Taxonomy" id="1077442"/>
    <lineage>
        <taxon>Eukaryota</taxon>
        <taxon>Fungi</taxon>
        <taxon>Dikarya</taxon>
        <taxon>Ascomycota</taxon>
        <taxon>Pezizomycotina</taxon>
        <taxon>Eurotiomycetes</taxon>
        <taxon>Eurotiomycetidae</taxon>
        <taxon>Eurotiales</taxon>
        <taxon>Trichocomaceae</taxon>
        <taxon>Talaromyces</taxon>
        <taxon>Talaromyces sect. Talaromyces</taxon>
    </lineage>
</organism>
<sequence length="215" mass="23711">MEGFTTTPGPSPSNSNRFLSGSSDVKARDGIPFLHHDMNPVDGDSLSPGQSPHFGHIPICLDIGNKSLEESSYLTISDAASPHRSWVEEAWDLDNERRSILGSISDITNSQSNFLTSIHEEFPLPEEPNGFDEAFSSFCNLSWIDCNPSSSSSESTRKVEKECSGFTSTSRAVSSRKSPGKSSEVTQDTYDIKQYHEFPSINPRTLRYCCYRVGG</sequence>
<feature type="compositionally biased region" description="Polar residues" evidence="1">
    <location>
        <begin position="1"/>
        <end position="23"/>
    </location>
</feature>
<name>A0A093Y503_TALMA</name>
<dbReference type="AlphaFoldDB" id="A0A093Y503"/>
<reference evidence="2" key="1">
    <citation type="journal article" date="2014" name="PLoS Genet.">
        <title>Signature Gene Expression Reveals Novel Clues to the Molecular Mechanisms of Dimorphic Transition in Penicillium marneffei.</title>
        <authorList>
            <person name="Yang E."/>
            <person name="Wang G."/>
            <person name="Cai J."/>
            <person name="Woo P.C."/>
            <person name="Lau S.K."/>
            <person name="Yuen K.-Y."/>
            <person name="Chow W.-N."/>
            <person name="Lin X."/>
        </authorList>
    </citation>
    <scope>NUCLEOTIDE SEQUENCE [LARGE SCALE GENOMIC DNA]</scope>
    <source>
        <strain evidence="2">PM1</strain>
    </source>
</reference>
<feature type="region of interest" description="Disordered" evidence="1">
    <location>
        <begin position="164"/>
        <end position="186"/>
    </location>
</feature>
<evidence type="ECO:0000313" key="2">
    <source>
        <dbReference type="EMBL" id="KFX52528.1"/>
    </source>
</evidence>
<dbReference type="HOGENOM" id="CLU_1284030_0_0_1"/>
<protein>
    <submittedName>
        <fullName evidence="2">Uncharacterized protein</fullName>
    </submittedName>
</protein>
<dbReference type="EMBL" id="JPOX01000003">
    <property type="protein sequence ID" value="KFX52528.1"/>
    <property type="molecule type" value="Genomic_DNA"/>
</dbReference>
<evidence type="ECO:0000256" key="1">
    <source>
        <dbReference type="SAM" id="MobiDB-lite"/>
    </source>
</evidence>
<gene>
    <name evidence="2" type="ORF">GQ26_0033720</name>
</gene>